<feature type="compositionally biased region" description="Low complexity" evidence="5">
    <location>
        <begin position="72"/>
        <end position="82"/>
    </location>
</feature>
<feature type="compositionally biased region" description="Polar residues" evidence="5">
    <location>
        <begin position="523"/>
        <end position="543"/>
    </location>
</feature>
<gene>
    <name evidence="6" type="ORF">C6P40_000504</name>
</gene>
<dbReference type="Pfam" id="PF13855">
    <property type="entry name" value="LRR_8"/>
    <property type="match status" value="1"/>
</dbReference>
<dbReference type="PANTHER" id="PTHR15454:SF69">
    <property type="entry name" value="SERINE_THREONINE-PROTEIN KINASE 11-INTERACTING PROTEIN"/>
    <property type="match status" value="1"/>
</dbReference>
<evidence type="ECO:0000313" key="7">
    <source>
        <dbReference type="Proteomes" id="UP000697127"/>
    </source>
</evidence>
<dbReference type="PRINTS" id="PR00019">
    <property type="entry name" value="LEURICHRPT"/>
</dbReference>
<feature type="compositionally biased region" description="Low complexity" evidence="5">
    <location>
        <begin position="1022"/>
        <end position="1036"/>
    </location>
</feature>
<evidence type="ECO:0000313" key="6">
    <source>
        <dbReference type="EMBL" id="KAG0688800.1"/>
    </source>
</evidence>
<evidence type="ECO:0000256" key="5">
    <source>
        <dbReference type="SAM" id="MobiDB-lite"/>
    </source>
</evidence>
<dbReference type="InterPro" id="IPR025875">
    <property type="entry name" value="Leu-rich_rpt_4"/>
</dbReference>
<evidence type="ECO:0000256" key="2">
    <source>
        <dbReference type="ARBA" id="ARBA00022490"/>
    </source>
</evidence>
<dbReference type="InterPro" id="IPR001611">
    <property type="entry name" value="Leu-rich_rpt"/>
</dbReference>
<sequence>MAKTTCDGDIYIRNLSAFIKSHERQLANALVAYKKLNSKDQIKSIQTNPSSDSSSTYVTTNPTSKIENKNISSSSTSSTTTSFSTATTTISVSTKLSSPSSSTINNNDNNKNTITTTLPNTIDDDDTLTKEMSKPVRLSLSLHHLYFILGKFQELGILVGPMNLRLDNIYSDNNNNYVSFLSEFQRNKKLDASDAQSIHSISSVKSVMSSVSALWNTFSSTSKIDNTMSDLKYLYSAFSKLPCLRLANEPNAKLIEGHEEYPFETATPILIFKNLLVLEISDLDPKEIYGWNILSNKLRYLVIKKANITDPFEILVTLVEADSNVRGEEEDFMDNDDFKTENSSILKSDYNYDDYYDEIPNSLNNNKLTKTISNNTEISESVDKLPYRNSTLSSSIPLSHSSVSLVSSLTNNKGNHTSPTMHQSSSFQSTYNTNSSLNLHTSYNYNHHGHHHYHHNPLSSENLSSFSTSPTASNYTSNYHPNRLYAEDILASNSQQSTLPTSVHSTRRSYYYKPQKKSRRSRGSTSVINITPLNSNNSIPQTLNSNSYNNNNIKSNIESSNLTSTSANSNSILDIPQRKIEDLTKKNDNRLNETNDSKKSFESHNSDLNINSNSSSWKLLKHLSLTDNKIEKISLNSFDHLSNLTLLDLSYNNLTQIPSEPLSKLINLKTLNLSFNKLLKFEKFPKSLTKLTILNLRGNKITDLDSIENLSSLQKIDLRQNKLHKVYDLKPLLLLNKDKIVLTSVQLLGNPVAKSRGYRIELFNLFNGVDYNNNIRIDGSRPGIFESRMLLDEKTSKMRFKNYMDESIISKMTASVSNMNLGNILNQKPITSKNSISSHPRVGATRENSFNSTTIEHKKVDNHDSITPVLDQMTTSITVQSDLNKSISLNRSSVPSVTASINNNKIEKDSNNSSTQFISSNNDGVDIIGQQLNLDNISTVSTNSFKPPSIPPIEGNSHISPSPSMVSIRNPVTLSFLSSATSNPNTNFLSNPVDQLNINSNDFNSTINRSVPHSQRASNDFSSTTSSIATNNTPTANIDNNPIARLSLASPALPVITQATTTTMSITSAPANATIESRHSNSIETSQPIQHRTELFNNISNTTVNNNDYDENKENKSIHALNDDSKVSTEDFSSGLKISVI</sequence>
<organism evidence="6 7">
    <name type="scientific">Pichia californica</name>
    <dbReference type="NCBI Taxonomy" id="460514"/>
    <lineage>
        <taxon>Eukaryota</taxon>
        <taxon>Fungi</taxon>
        <taxon>Dikarya</taxon>
        <taxon>Ascomycota</taxon>
        <taxon>Saccharomycotina</taxon>
        <taxon>Pichiomycetes</taxon>
        <taxon>Pichiales</taxon>
        <taxon>Pichiaceae</taxon>
        <taxon>Pichia</taxon>
    </lineage>
</organism>
<dbReference type="Gene3D" id="3.80.10.10">
    <property type="entry name" value="Ribonuclease Inhibitor"/>
    <property type="match status" value="2"/>
</dbReference>
<reference evidence="6" key="1">
    <citation type="submission" date="2020-11" db="EMBL/GenBank/DDBJ databases">
        <title>Kefir isolates.</title>
        <authorList>
            <person name="Marcisauskas S."/>
            <person name="Kim Y."/>
            <person name="Blasche S."/>
        </authorList>
    </citation>
    <scope>NUCLEOTIDE SEQUENCE</scope>
    <source>
        <strain evidence="6">Olga-1</strain>
    </source>
</reference>
<dbReference type="SMART" id="SM00369">
    <property type="entry name" value="LRR_TYP"/>
    <property type="match status" value="4"/>
</dbReference>
<feature type="compositionally biased region" description="Low complexity" evidence="5">
    <location>
        <begin position="456"/>
        <end position="471"/>
    </location>
</feature>
<dbReference type="Pfam" id="PF12799">
    <property type="entry name" value="LRR_4"/>
    <property type="match status" value="1"/>
</dbReference>
<keyword evidence="2" id="KW-0963">Cytoplasm</keyword>
<dbReference type="Proteomes" id="UP000697127">
    <property type="component" value="Unassembled WGS sequence"/>
</dbReference>
<evidence type="ECO:0000256" key="4">
    <source>
        <dbReference type="ARBA" id="ARBA00022737"/>
    </source>
</evidence>
<feature type="region of interest" description="Disordered" evidence="5">
    <location>
        <begin position="95"/>
        <end position="117"/>
    </location>
</feature>
<feature type="compositionally biased region" description="Polar residues" evidence="5">
    <location>
        <begin position="410"/>
        <end position="433"/>
    </location>
</feature>
<feature type="region of interest" description="Disordered" evidence="5">
    <location>
        <begin position="1010"/>
        <end position="1036"/>
    </location>
</feature>
<feature type="region of interest" description="Disordered" evidence="5">
    <location>
        <begin position="448"/>
        <end position="479"/>
    </location>
</feature>
<evidence type="ECO:0000256" key="3">
    <source>
        <dbReference type="ARBA" id="ARBA00022614"/>
    </source>
</evidence>
<feature type="region of interest" description="Disordered" evidence="5">
    <location>
        <begin position="583"/>
        <end position="605"/>
    </location>
</feature>
<dbReference type="SMART" id="SM00365">
    <property type="entry name" value="LRR_SD22"/>
    <property type="match status" value="6"/>
</dbReference>
<feature type="compositionally biased region" description="Polar residues" evidence="5">
    <location>
        <begin position="1010"/>
        <end position="1021"/>
    </location>
</feature>
<dbReference type="InterPro" id="IPR003591">
    <property type="entry name" value="Leu-rich_rpt_typical-subtyp"/>
</dbReference>
<feature type="compositionally biased region" description="Polar residues" evidence="5">
    <location>
        <begin position="44"/>
        <end position="71"/>
    </location>
</feature>
<proteinExistence type="predicted"/>
<feature type="region of interest" description="Disordered" evidence="5">
    <location>
        <begin position="495"/>
        <end position="547"/>
    </location>
</feature>
<comment type="caution">
    <text evidence="6">The sequence shown here is derived from an EMBL/GenBank/DDBJ whole genome shotgun (WGS) entry which is preliminary data.</text>
</comment>
<keyword evidence="4" id="KW-0677">Repeat</keyword>
<name>A0A9P6WKG3_9ASCO</name>
<protein>
    <submittedName>
        <fullName evidence="6">Uncharacterized protein</fullName>
    </submittedName>
</protein>
<keyword evidence="3" id="KW-0433">Leucine-rich repeat</keyword>
<feature type="region of interest" description="Disordered" evidence="5">
    <location>
        <begin position="409"/>
        <end position="433"/>
    </location>
</feature>
<feature type="region of interest" description="Disordered" evidence="5">
    <location>
        <begin position="44"/>
        <end position="82"/>
    </location>
</feature>
<dbReference type="AlphaFoldDB" id="A0A9P6WKG3"/>
<dbReference type="InterPro" id="IPR032675">
    <property type="entry name" value="LRR_dom_sf"/>
</dbReference>
<accession>A0A9P6WKG3</accession>
<dbReference type="SUPFAM" id="SSF52075">
    <property type="entry name" value="Outer arm dynein light chain 1"/>
    <property type="match status" value="1"/>
</dbReference>
<dbReference type="EMBL" id="PUHW01000121">
    <property type="protein sequence ID" value="KAG0688800.1"/>
    <property type="molecule type" value="Genomic_DNA"/>
</dbReference>
<keyword evidence="7" id="KW-1185">Reference proteome</keyword>
<dbReference type="PROSITE" id="PS51450">
    <property type="entry name" value="LRR"/>
    <property type="match status" value="4"/>
</dbReference>
<evidence type="ECO:0000256" key="1">
    <source>
        <dbReference type="ARBA" id="ARBA00004496"/>
    </source>
</evidence>
<comment type="subcellular location">
    <subcellularLocation>
        <location evidence="1">Cytoplasm</location>
    </subcellularLocation>
</comment>
<feature type="compositionally biased region" description="Polar residues" evidence="5">
    <location>
        <begin position="495"/>
        <end position="504"/>
    </location>
</feature>
<dbReference type="GO" id="GO:0005737">
    <property type="term" value="C:cytoplasm"/>
    <property type="evidence" value="ECO:0007669"/>
    <property type="project" value="UniProtKB-SubCell"/>
</dbReference>
<dbReference type="PANTHER" id="PTHR15454">
    <property type="entry name" value="NISCHARIN RELATED"/>
    <property type="match status" value="1"/>
</dbReference>